<reference evidence="2 3" key="1">
    <citation type="submission" date="2018-07" db="EMBL/GenBank/DDBJ databases">
        <title>Corallincola holothuriorum sp. nov., a new facultative anaerobe isolated from sea cucumber Apostichopus japonicus.</title>
        <authorList>
            <person name="Xia H."/>
        </authorList>
    </citation>
    <scope>NUCLEOTIDE SEQUENCE [LARGE SCALE GENOMIC DNA]</scope>
    <source>
        <strain evidence="2 3">C4</strain>
    </source>
</reference>
<evidence type="ECO:0000313" key="3">
    <source>
        <dbReference type="Proteomes" id="UP000252558"/>
    </source>
</evidence>
<evidence type="ECO:0000313" key="2">
    <source>
        <dbReference type="EMBL" id="RCU49152.1"/>
    </source>
</evidence>
<dbReference type="InterPro" id="IPR018673">
    <property type="entry name" value="DUF2141"/>
</dbReference>
<dbReference type="AlphaFoldDB" id="A0A368NF01"/>
<sequence length="144" mass="15830">MYQKRLTFLFATTICCCQPALADGFIVSGTVMFAGAGDIYVALVDRTNFDAPNQASHQLKLTPTKTQRSHGSIRFSFENVAVGSYAIKTFLDENGNGELDMGMFGPQEPWAIFQPASSSWGAPDFEEVKFLLDSSMSNIELLLE</sequence>
<keyword evidence="1" id="KW-0732">Signal</keyword>
<feature type="signal peptide" evidence="1">
    <location>
        <begin position="1"/>
        <end position="22"/>
    </location>
</feature>
<comment type="caution">
    <text evidence="2">The sequence shown here is derived from an EMBL/GenBank/DDBJ whole genome shotgun (WGS) entry which is preliminary data.</text>
</comment>
<protein>
    <submittedName>
        <fullName evidence="2">DUF2141 domain-containing protein</fullName>
    </submittedName>
</protein>
<evidence type="ECO:0000256" key="1">
    <source>
        <dbReference type="SAM" id="SignalP"/>
    </source>
</evidence>
<feature type="chain" id="PRO_5016917432" evidence="1">
    <location>
        <begin position="23"/>
        <end position="144"/>
    </location>
</feature>
<dbReference type="EMBL" id="QPID01000007">
    <property type="protein sequence ID" value="RCU49152.1"/>
    <property type="molecule type" value="Genomic_DNA"/>
</dbReference>
<organism evidence="2 3">
    <name type="scientific">Corallincola holothuriorum</name>
    <dbReference type="NCBI Taxonomy" id="2282215"/>
    <lineage>
        <taxon>Bacteria</taxon>
        <taxon>Pseudomonadati</taxon>
        <taxon>Pseudomonadota</taxon>
        <taxon>Gammaproteobacteria</taxon>
        <taxon>Alteromonadales</taxon>
        <taxon>Psychromonadaceae</taxon>
        <taxon>Corallincola</taxon>
    </lineage>
</organism>
<keyword evidence="3" id="KW-1185">Reference proteome</keyword>
<proteinExistence type="predicted"/>
<gene>
    <name evidence="2" type="ORF">DU002_12415</name>
</gene>
<dbReference type="Proteomes" id="UP000252558">
    <property type="component" value="Unassembled WGS sequence"/>
</dbReference>
<dbReference type="Pfam" id="PF09912">
    <property type="entry name" value="DUF2141"/>
    <property type="match status" value="1"/>
</dbReference>
<accession>A0A368NF01</accession>
<name>A0A368NF01_9GAMM</name>